<evidence type="ECO:0000256" key="2">
    <source>
        <dbReference type="ARBA" id="ARBA00022801"/>
    </source>
</evidence>
<evidence type="ECO:0000256" key="4">
    <source>
        <dbReference type="RuleBase" id="RU361168"/>
    </source>
</evidence>
<dbReference type="Pfam" id="PF16499">
    <property type="entry name" value="Melibiase_2"/>
    <property type="match status" value="2"/>
</dbReference>
<comment type="similarity">
    <text evidence="1 4">Belongs to the glycosyl hydrolase 27 family.</text>
</comment>
<dbReference type="PANTHER" id="PTHR11452">
    <property type="entry name" value="ALPHA-GALACTOSIDASE/ALPHA-N-ACETYLGALACTOSAMINIDASE"/>
    <property type="match status" value="1"/>
</dbReference>
<evidence type="ECO:0000313" key="5">
    <source>
        <dbReference type="EMBL" id="HDR50964.1"/>
    </source>
</evidence>
<dbReference type="GO" id="GO:0004557">
    <property type="term" value="F:alpha-galactosidase activity"/>
    <property type="evidence" value="ECO:0007669"/>
    <property type="project" value="UniProtKB-EC"/>
</dbReference>
<dbReference type="PROSITE" id="PS51257">
    <property type="entry name" value="PROKAR_LIPOPROTEIN"/>
    <property type="match status" value="1"/>
</dbReference>
<dbReference type="InterPro" id="IPR013780">
    <property type="entry name" value="Glyco_hydro_b"/>
</dbReference>
<dbReference type="Gene3D" id="2.60.40.1180">
    <property type="entry name" value="Golgi alpha-mannosidase II"/>
    <property type="match status" value="1"/>
</dbReference>
<name>A0A831LAA6_9BACT</name>
<organism evidence="5">
    <name type="scientific">Mariniphaga anaerophila</name>
    <dbReference type="NCBI Taxonomy" id="1484053"/>
    <lineage>
        <taxon>Bacteria</taxon>
        <taxon>Pseudomonadati</taxon>
        <taxon>Bacteroidota</taxon>
        <taxon>Bacteroidia</taxon>
        <taxon>Marinilabiliales</taxon>
        <taxon>Prolixibacteraceae</taxon>
        <taxon>Mariniphaga</taxon>
    </lineage>
</organism>
<dbReference type="InterPro" id="IPR013785">
    <property type="entry name" value="Aldolase_TIM"/>
</dbReference>
<dbReference type="InterPro" id="IPR002241">
    <property type="entry name" value="Glyco_hydro_27"/>
</dbReference>
<evidence type="ECO:0000256" key="1">
    <source>
        <dbReference type="ARBA" id="ARBA00009743"/>
    </source>
</evidence>
<keyword evidence="4" id="KW-1015">Disulfide bond</keyword>
<comment type="caution">
    <text evidence="5">The sequence shown here is derived from an EMBL/GenBank/DDBJ whole genome shotgun (WGS) entry which is preliminary data.</text>
</comment>
<dbReference type="PRINTS" id="PR00740">
    <property type="entry name" value="GLHYDRLASE27"/>
</dbReference>
<dbReference type="EMBL" id="DSDK01000278">
    <property type="protein sequence ID" value="HDR50964.1"/>
    <property type="molecule type" value="Genomic_DNA"/>
</dbReference>
<evidence type="ECO:0000256" key="3">
    <source>
        <dbReference type="ARBA" id="ARBA00023295"/>
    </source>
</evidence>
<dbReference type="AlphaFoldDB" id="A0A831LAA6"/>
<keyword evidence="2 4" id="KW-0378">Hydrolase</keyword>
<dbReference type="PANTHER" id="PTHR11452:SF42">
    <property type="entry name" value="ALPHA-GALACTOSIDASE"/>
    <property type="match status" value="1"/>
</dbReference>
<proteinExistence type="inferred from homology"/>
<dbReference type="InterPro" id="IPR017853">
    <property type="entry name" value="GH"/>
</dbReference>
<dbReference type="Gene3D" id="3.20.20.70">
    <property type="entry name" value="Aldolase class I"/>
    <property type="match status" value="1"/>
</dbReference>
<sequence length="466" mass="53165">MKRHVSFLILALMLISSCGLKQKQKPAEVFNAPLLAEKPPMGWNSWNSMGFEIREHHVREIADYMSEHLLEYGYEYLVLDAGWYYPEYVTTNMGHTINPEQSIDEYGRLIPDTVKFPSAAGGAGFKPLADYVHSKGLKFGIHIMRGIPWNAYELNTPVLGSTQTAREMGQPDVVCEWNHSMYGLNCESAEGKAYYQSIVALYKEWGIDFIKIDDISRPINKSEIKAFSEAVRESGRDIVISLSPGPSPVDEAEFLGEHANMWRISNDIWDNWNLIRKNFDYCTQWFKYSKPGAWPDADMLPIGKLRITGADDWVAGLLDAKYGEIENEFSRLTQVEQYTVMNLWSIFRSPLIIGSYLPMNDEFSNSLLTNSELIELNQYSTGNLEVYRTDNLSIWTASHQTKPLKYLAIFNLSDLSSEFLLDTEMAGIELEGSFMNLWSKEKFSISDQGLKINLKPHESVVFSIQN</sequence>
<dbReference type="Proteomes" id="UP000886047">
    <property type="component" value="Unassembled WGS sequence"/>
</dbReference>
<dbReference type="SUPFAM" id="SSF51445">
    <property type="entry name" value="(Trans)glycosidases"/>
    <property type="match status" value="1"/>
</dbReference>
<protein>
    <recommendedName>
        <fullName evidence="4">Alpha-galactosidase</fullName>
        <ecNumber evidence="4">3.2.1.22</ecNumber>
    </recommendedName>
    <alternativeName>
        <fullName evidence="4">Melibiase</fullName>
    </alternativeName>
</protein>
<dbReference type="EC" id="3.2.1.22" evidence="4"/>
<dbReference type="CDD" id="cd14792">
    <property type="entry name" value="GH27"/>
    <property type="match status" value="1"/>
</dbReference>
<keyword evidence="3 4" id="KW-0326">Glycosidase</keyword>
<reference evidence="5" key="1">
    <citation type="journal article" date="2020" name="mSystems">
        <title>Genome- and Community-Level Interaction Insights into Carbon Utilization and Element Cycling Functions of Hydrothermarchaeota in Hydrothermal Sediment.</title>
        <authorList>
            <person name="Zhou Z."/>
            <person name="Liu Y."/>
            <person name="Xu W."/>
            <person name="Pan J."/>
            <person name="Luo Z.H."/>
            <person name="Li M."/>
        </authorList>
    </citation>
    <scope>NUCLEOTIDE SEQUENCE [LARGE SCALE GENOMIC DNA]</scope>
    <source>
        <strain evidence="5">SpSt-1217</strain>
    </source>
</reference>
<gene>
    <name evidence="5" type="ORF">ENN90_04990</name>
</gene>
<accession>A0A831LAA6</accession>
<dbReference type="GO" id="GO:0005975">
    <property type="term" value="P:carbohydrate metabolic process"/>
    <property type="evidence" value="ECO:0007669"/>
    <property type="project" value="InterPro"/>
</dbReference>
<comment type="catalytic activity">
    <reaction evidence="4">
        <text>Hydrolysis of terminal, non-reducing alpha-D-galactose residues in alpha-D-galactosides, including galactose oligosaccharides, galactomannans and galactolipids.</text>
        <dbReference type="EC" id="3.2.1.22"/>
    </reaction>
</comment>